<dbReference type="EMBL" id="JBHTKB010000001">
    <property type="protein sequence ID" value="MFD0913699.1"/>
    <property type="molecule type" value="Genomic_DNA"/>
</dbReference>
<dbReference type="Proteomes" id="UP001597128">
    <property type="component" value="Unassembled WGS sequence"/>
</dbReference>
<evidence type="ECO:0000256" key="1">
    <source>
        <dbReference type="SAM" id="Phobius"/>
    </source>
</evidence>
<evidence type="ECO:0000313" key="2">
    <source>
        <dbReference type="EMBL" id="MFD0913699.1"/>
    </source>
</evidence>
<organism evidence="2 3">
    <name type="scientific">Methylophilus luteus</name>
    <dbReference type="NCBI Taxonomy" id="640108"/>
    <lineage>
        <taxon>Bacteria</taxon>
        <taxon>Pseudomonadati</taxon>
        <taxon>Pseudomonadota</taxon>
        <taxon>Betaproteobacteria</taxon>
        <taxon>Nitrosomonadales</taxon>
        <taxon>Methylophilaceae</taxon>
        <taxon>Methylophilus</taxon>
    </lineage>
</organism>
<keyword evidence="1" id="KW-0812">Transmembrane</keyword>
<feature type="transmembrane region" description="Helical" evidence="1">
    <location>
        <begin position="6"/>
        <end position="25"/>
    </location>
</feature>
<keyword evidence="1" id="KW-1133">Transmembrane helix</keyword>
<sequence>MDFHIFSAFYLVPLIISAIGSLIEFRNCEFDTFKHALGKAFFLAFRSMVPVLNIFSAILYLITCSTYTWKRSASWKKSAFPKK</sequence>
<keyword evidence="3" id="KW-1185">Reference proteome</keyword>
<accession>A0ABW3F773</accession>
<dbReference type="RefSeq" id="WP_379057074.1">
    <property type="nucleotide sequence ID" value="NZ_JBHTKB010000001.1"/>
</dbReference>
<reference evidence="3" key="1">
    <citation type="journal article" date="2019" name="Int. J. Syst. Evol. Microbiol.">
        <title>The Global Catalogue of Microorganisms (GCM) 10K type strain sequencing project: providing services to taxonomists for standard genome sequencing and annotation.</title>
        <authorList>
            <consortium name="The Broad Institute Genomics Platform"/>
            <consortium name="The Broad Institute Genome Sequencing Center for Infectious Disease"/>
            <person name="Wu L."/>
            <person name="Ma J."/>
        </authorList>
    </citation>
    <scope>NUCLEOTIDE SEQUENCE [LARGE SCALE GENOMIC DNA]</scope>
    <source>
        <strain evidence="3">CCUG 58412</strain>
    </source>
</reference>
<gene>
    <name evidence="2" type="ORF">ACFQ1Z_09105</name>
</gene>
<name>A0ABW3F773_9PROT</name>
<feature type="transmembrane region" description="Helical" evidence="1">
    <location>
        <begin position="37"/>
        <end position="62"/>
    </location>
</feature>
<proteinExistence type="predicted"/>
<comment type="caution">
    <text evidence="2">The sequence shown here is derived from an EMBL/GenBank/DDBJ whole genome shotgun (WGS) entry which is preliminary data.</text>
</comment>
<evidence type="ECO:0000313" key="3">
    <source>
        <dbReference type="Proteomes" id="UP001597128"/>
    </source>
</evidence>
<keyword evidence="1" id="KW-0472">Membrane</keyword>
<protein>
    <submittedName>
        <fullName evidence="2">Uncharacterized protein</fullName>
    </submittedName>
</protein>